<comment type="caution">
    <text evidence="4">The sequence shown here is derived from an EMBL/GenBank/DDBJ whole genome shotgun (WGS) entry which is preliminary data.</text>
</comment>
<feature type="compositionally biased region" description="Gly residues" evidence="2">
    <location>
        <begin position="84"/>
        <end position="94"/>
    </location>
</feature>
<organism evidence="4 5">
    <name type="scientific">Eiseniibacteriota bacterium</name>
    <dbReference type="NCBI Taxonomy" id="2212470"/>
    <lineage>
        <taxon>Bacteria</taxon>
        <taxon>Candidatus Eiseniibacteriota</taxon>
    </lineage>
</organism>
<dbReference type="Pfam" id="PF00076">
    <property type="entry name" value="RRM_1"/>
    <property type="match status" value="1"/>
</dbReference>
<dbReference type="Gene3D" id="3.30.70.330">
    <property type="match status" value="1"/>
</dbReference>
<dbReference type="GO" id="GO:0003723">
    <property type="term" value="F:RNA binding"/>
    <property type="evidence" value="ECO:0007669"/>
    <property type="project" value="UniProtKB-KW"/>
</dbReference>
<dbReference type="InterPro" id="IPR012677">
    <property type="entry name" value="Nucleotide-bd_a/b_plait_sf"/>
</dbReference>
<evidence type="ECO:0000259" key="3">
    <source>
        <dbReference type="PROSITE" id="PS50102"/>
    </source>
</evidence>
<dbReference type="PROSITE" id="PS50102">
    <property type="entry name" value="RRM"/>
    <property type="match status" value="1"/>
</dbReference>
<dbReference type="PANTHER" id="PTHR48027">
    <property type="entry name" value="HETEROGENEOUS NUCLEAR RIBONUCLEOPROTEIN 87F-RELATED"/>
    <property type="match status" value="1"/>
</dbReference>
<protein>
    <submittedName>
        <fullName evidence="4">RNA-binding protein</fullName>
    </submittedName>
</protein>
<evidence type="ECO:0000256" key="1">
    <source>
        <dbReference type="ARBA" id="ARBA00022884"/>
    </source>
</evidence>
<gene>
    <name evidence="4" type="ORF">E6K72_06710</name>
</gene>
<evidence type="ECO:0000313" key="4">
    <source>
        <dbReference type="EMBL" id="TMQ55229.1"/>
    </source>
</evidence>
<dbReference type="InterPro" id="IPR035979">
    <property type="entry name" value="RBD_domain_sf"/>
</dbReference>
<dbReference type="EMBL" id="VBOS01000228">
    <property type="protein sequence ID" value="TMQ55229.1"/>
    <property type="molecule type" value="Genomic_DNA"/>
</dbReference>
<dbReference type="SUPFAM" id="SSF54928">
    <property type="entry name" value="RNA-binding domain, RBD"/>
    <property type="match status" value="1"/>
</dbReference>
<accession>A0A538SV18</accession>
<dbReference type="InterPro" id="IPR000504">
    <property type="entry name" value="RRM_dom"/>
</dbReference>
<dbReference type="Proteomes" id="UP000317716">
    <property type="component" value="Unassembled WGS sequence"/>
</dbReference>
<proteinExistence type="predicted"/>
<feature type="domain" description="RRM" evidence="3">
    <location>
        <begin position="1"/>
        <end position="79"/>
    </location>
</feature>
<sequence>MNIFVGNLPREITEEDLQEAFGAYGKVASVSVIKDKFTGEPRGFGFVEMPNNNEGKAAIAGVNGKMVKGKSLNVNEARPKGETRGGAGAGGPQRGGRRPY</sequence>
<reference evidence="4 5" key="1">
    <citation type="journal article" date="2019" name="Nat. Microbiol.">
        <title>Mediterranean grassland soil C-N compound turnover is dependent on rainfall and depth, and is mediated by genomically divergent microorganisms.</title>
        <authorList>
            <person name="Diamond S."/>
            <person name="Andeer P.F."/>
            <person name="Li Z."/>
            <person name="Crits-Christoph A."/>
            <person name="Burstein D."/>
            <person name="Anantharaman K."/>
            <person name="Lane K.R."/>
            <person name="Thomas B.C."/>
            <person name="Pan C."/>
            <person name="Northen T.R."/>
            <person name="Banfield J.F."/>
        </authorList>
    </citation>
    <scope>NUCLEOTIDE SEQUENCE [LARGE SCALE GENOMIC DNA]</scope>
    <source>
        <strain evidence="4">WS_2</strain>
    </source>
</reference>
<evidence type="ECO:0000313" key="5">
    <source>
        <dbReference type="Proteomes" id="UP000317716"/>
    </source>
</evidence>
<name>A0A538SV18_UNCEI</name>
<dbReference type="InterPro" id="IPR052462">
    <property type="entry name" value="SLIRP/GR-RBP-like"/>
</dbReference>
<dbReference type="SMART" id="SM00360">
    <property type="entry name" value="RRM"/>
    <property type="match status" value="1"/>
</dbReference>
<keyword evidence="1" id="KW-0694">RNA-binding</keyword>
<dbReference type="AlphaFoldDB" id="A0A538SV18"/>
<feature type="region of interest" description="Disordered" evidence="2">
    <location>
        <begin position="73"/>
        <end position="100"/>
    </location>
</feature>
<evidence type="ECO:0000256" key="2">
    <source>
        <dbReference type="SAM" id="MobiDB-lite"/>
    </source>
</evidence>